<keyword evidence="3" id="KW-1185">Reference proteome</keyword>
<dbReference type="AlphaFoldDB" id="A0A4R2L5U4"/>
<organism evidence="2 3">
    <name type="scientific">Plasticicumulans lactativorans</name>
    <dbReference type="NCBI Taxonomy" id="1133106"/>
    <lineage>
        <taxon>Bacteria</taxon>
        <taxon>Pseudomonadati</taxon>
        <taxon>Pseudomonadota</taxon>
        <taxon>Gammaproteobacteria</taxon>
        <taxon>Candidatus Competibacteraceae</taxon>
        <taxon>Plasticicumulans</taxon>
    </lineage>
</organism>
<protein>
    <submittedName>
        <fullName evidence="2">Uncharacterized protein</fullName>
    </submittedName>
</protein>
<sequence length="535" mass="57609">MSADDGRSSIRRWRNRYRGVDREQRARLEGIRRRMNEQALGLAIEELGLNHEFVCLREVRVPVLLHVQEPDAKLLADWSRLIAYGIAARIAEGDDGVVRYPSRVAAMADFCACVARGDHRRAWAWRRFGLNVDGPSAAERVLHCLLEVDSLTLPALKHLAAAGTLAPVAAQLGPADWQALVASAISGSEVPVLEAPPQGAAAQAWIAAPASAAFKRLVRAMLARSLLAAPLTPLVAAALGREGEGGPALARTLVALIALETEPLVLWNGDYEACLAELARALTNLPPPAAPAPPAPAAAAPRQRTADDTPATAAKAGDDARAAPEPRAPKRPVLHESRRQRPPDEPPRLAGLSDWVAPTAAVPPDAYVPRVDACTEWGGLLFLLKLIDEIDLPRRAAEDAALAGLSRRWVMHALALRLVPVAPDDPAALAFCGLAPDRAPPDPCGEVDAAARAWLDAAAAEVVQTLHAVLPTVRVRPEELVTFVCRRRARVVADPGWIELHFELDRVEVEVRRAGLDLDPMYVPWIGAVVRFLYA</sequence>
<dbReference type="Proteomes" id="UP000295765">
    <property type="component" value="Unassembled WGS sequence"/>
</dbReference>
<accession>A0A4R2L5U4</accession>
<feature type="region of interest" description="Disordered" evidence="1">
    <location>
        <begin position="287"/>
        <end position="352"/>
    </location>
</feature>
<feature type="compositionally biased region" description="Pro residues" evidence="1">
    <location>
        <begin position="287"/>
        <end position="296"/>
    </location>
</feature>
<reference evidence="2 3" key="1">
    <citation type="submission" date="2019-03" db="EMBL/GenBank/DDBJ databases">
        <title>Genomic Encyclopedia of Type Strains, Phase IV (KMG-IV): sequencing the most valuable type-strain genomes for metagenomic binning, comparative biology and taxonomic classification.</title>
        <authorList>
            <person name="Goeker M."/>
        </authorList>
    </citation>
    <scope>NUCLEOTIDE SEQUENCE [LARGE SCALE GENOMIC DNA]</scope>
    <source>
        <strain evidence="2 3">DSM 25287</strain>
    </source>
</reference>
<evidence type="ECO:0000313" key="3">
    <source>
        <dbReference type="Proteomes" id="UP000295765"/>
    </source>
</evidence>
<dbReference type="RefSeq" id="WP_132543343.1">
    <property type="nucleotide sequence ID" value="NZ_SLWY01000013.1"/>
</dbReference>
<dbReference type="EMBL" id="SLWY01000013">
    <property type="protein sequence ID" value="TCO80647.1"/>
    <property type="molecule type" value="Genomic_DNA"/>
</dbReference>
<comment type="caution">
    <text evidence="2">The sequence shown here is derived from an EMBL/GenBank/DDBJ whole genome shotgun (WGS) entry which is preliminary data.</text>
</comment>
<evidence type="ECO:0000256" key="1">
    <source>
        <dbReference type="SAM" id="MobiDB-lite"/>
    </source>
</evidence>
<evidence type="ECO:0000313" key="2">
    <source>
        <dbReference type="EMBL" id="TCO80647.1"/>
    </source>
</evidence>
<name>A0A4R2L5U4_9GAMM</name>
<dbReference type="OrthoDB" id="5525274at2"/>
<gene>
    <name evidence="2" type="ORF">EV699_113125</name>
</gene>
<feature type="compositionally biased region" description="Basic and acidic residues" evidence="1">
    <location>
        <begin position="316"/>
        <end position="347"/>
    </location>
</feature>
<proteinExistence type="predicted"/>